<evidence type="ECO:0000256" key="1">
    <source>
        <dbReference type="ARBA" id="ARBA00005466"/>
    </source>
</evidence>
<keyword evidence="5" id="KW-0732">Signal</keyword>
<dbReference type="InterPro" id="IPR016169">
    <property type="entry name" value="FAD-bd_PCMH_sub2"/>
</dbReference>
<sequence>MLNLRHTLLASLLPASLAQVEPSFENAEFNPIDALKSLDVDVSILPGVGNGGRTISPCASACAALTSIYGSDQVLAQTTESYENFTTSYYSVIQRDVRPFCVFKPADDKAVSVVVLLSRLTQCPFAVKSGGHAMFEGSSSFEGGITVSLELLNSISVSADKSIASVGAGNKWGPTYTRLAEEDLTVLGGRVYDIGVGGLTTGGGISFFASLRGWGCDNVASYEVVTANGVKVTASPRVNPDLYWALRGGGPNFGIVTRFNYETLELPGNTLWGGSRILLESEFAAATRAFTNVGNNSPQDPLAGQWIAWIVNNGTKMASAELWYGKPGGDQAAIFSEYLAIPTVAATTQDRKLFEYTAFIESPADQRVVYYTMTFRNDEAMNGIARDLHYEAAAKIAGEGGLLVTVFQIITVPQIEKMSKNGGNPLGLKPEDGPLTLVGLNLFWQDAADDNALIDIASDLLKAIKAEAVARGLANDYVYMNYAAEFQDVIASYGGENKARLQAIAKKYDPQGVFQKLSPGYFKLDRAATPGTDRFSF</sequence>
<proteinExistence type="inferred from homology"/>
<feature type="chain" id="PRO_5025553549" evidence="5">
    <location>
        <begin position="19"/>
        <end position="537"/>
    </location>
</feature>
<keyword evidence="3" id="KW-0274">FAD</keyword>
<evidence type="ECO:0000256" key="2">
    <source>
        <dbReference type="ARBA" id="ARBA00022630"/>
    </source>
</evidence>
<dbReference type="AlphaFoldDB" id="A0A6A6GQI1"/>
<evidence type="ECO:0000256" key="3">
    <source>
        <dbReference type="ARBA" id="ARBA00022827"/>
    </source>
</evidence>
<organism evidence="7 8">
    <name type="scientific">Elsinoe ampelina</name>
    <dbReference type="NCBI Taxonomy" id="302913"/>
    <lineage>
        <taxon>Eukaryota</taxon>
        <taxon>Fungi</taxon>
        <taxon>Dikarya</taxon>
        <taxon>Ascomycota</taxon>
        <taxon>Pezizomycotina</taxon>
        <taxon>Dothideomycetes</taxon>
        <taxon>Dothideomycetidae</taxon>
        <taxon>Myriangiales</taxon>
        <taxon>Elsinoaceae</taxon>
        <taxon>Elsinoe</taxon>
    </lineage>
</organism>
<gene>
    <name evidence="7" type="ORF">BDZ85DRAFT_188850</name>
</gene>
<dbReference type="Pfam" id="PF01565">
    <property type="entry name" value="FAD_binding_4"/>
    <property type="match status" value="1"/>
</dbReference>
<dbReference type="SUPFAM" id="SSF56176">
    <property type="entry name" value="FAD-binding/transporter-associated domain-like"/>
    <property type="match status" value="1"/>
</dbReference>
<dbReference type="Gene3D" id="3.40.462.20">
    <property type="match status" value="1"/>
</dbReference>
<dbReference type="PANTHER" id="PTHR42973:SF34">
    <property type="entry name" value="FAD BINDING DOMAIN PROTEIN (AFU_ORTHOLOGUE AFUA_3G02770)"/>
    <property type="match status" value="1"/>
</dbReference>
<evidence type="ECO:0000313" key="7">
    <source>
        <dbReference type="EMBL" id="KAF2227961.1"/>
    </source>
</evidence>
<dbReference type="GO" id="GO:0071949">
    <property type="term" value="F:FAD binding"/>
    <property type="evidence" value="ECO:0007669"/>
    <property type="project" value="InterPro"/>
</dbReference>
<evidence type="ECO:0000313" key="8">
    <source>
        <dbReference type="Proteomes" id="UP000799538"/>
    </source>
</evidence>
<dbReference type="PANTHER" id="PTHR42973">
    <property type="entry name" value="BINDING OXIDOREDUCTASE, PUTATIVE (AFU_ORTHOLOGUE AFUA_1G17690)-RELATED"/>
    <property type="match status" value="1"/>
</dbReference>
<feature type="signal peptide" evidence="5">
    <location>
        <begin position="1"/>
        <end position="18"/>
    </location>
</feature>
<dbReference type="InterPro" id="IPR050416">
    <property type="entry name" value="FAD-linked_Oxidoreductase"/>
</dbReference>
<protein>
    <submittedName>
        <fullName evidence="7">FAD binding domain-containing protein</fullName>
    </submittedName>
</protein>
<evidence type="ECO:0000256" key="4">
    <source>
        <dbReference type="ARBA" id="ARBA00023002"/>
    </source>
</evidence>
<reference evidence="8" key="1">
    <citation type="journal article" date="2020" name="Stud. Mycol.">
        <title>101 Dothideomycetes genomes: A test case for predicting lifestyles and emergence of pathogens.</title>
        <authorList>
            <person name="Haridas S."/>
            <person name="Albert R."/>
            <person name="Binder M."/>
            <person name="Bloem J."/>
            <person name="LaButti K."/>
            <person name="Salamov A."/>
            <person name="Andreopoulos B."/>
            <person name="Baker S."/>
            <person name="Barry K."/>
            <person name="Bills G."/>
            <person name="Bluhm B."/>
            <person name="Cannon C."/>
            <person name="Castanera R."/>
            <person name="Culley D."/>
            <person name="Daum C."/>
            <person name="Ezra D."/>
            <person name="Gonzalez J."/>
            <person name="Henrissat B."/>
            <person name="Kuo A."/>
            <person name="Liang C."/>
            <person name="Lipzen A."/>
            <person name="Lutzoni F."/>
            <person name="Magnuson J."/>
            <person name="Mondo S."/>
            <person name="Nolan M."/>
            <person name="Ohm R."/>
            <person name="Pangilinan J."/>
            <person name="Park H.-J."/>
            <person name="Ramirez L."/>
            <person name="Alfaro M."/>
            <person name="Sun H."/>
            <person name="Tritt A."/>
            <person name="Yoshinaga Y."/>
            <person name="Zwiers L.-H."/>
            <person name="Turgeon B."/>
            <person name="Goodwin S."/>
            <person name="Spatafora J."/>
            <person name="Crous P."/>
            <person name="Grigoriev I."/>
        </authorList>
    </citation>
    <scope>NUCLEOTIDE SEQUENCE [LARGE SCALE GENOMIC DNA]</scope>
    <source>
        <strain evidence="8">CECT 20119</strain>
    </source>
</reference>
<dbReference type="Proteomes" id="UP000799538">
    <property type="component" value="Unassembled WGS sequence"/>
</dbReference>
<keyword evidence="4" id="KW-0560">Oxidoreductase</keyword>
<dbReference type="PROSITE" id="PS51387">
    <property type="entry name" value="FAD_PCMH"/>
    <property type="match status" value="1"/>
</dbReference>
<accession>A0A6A6GQI1</accession>
<dbReference type="GO" id="GO:0016491">
    <property type="term" value="F:oxidoreductase activity"/>
    <property type="evidence" value="ECO:0007669"/>
    <property type="project" value="UniProtKB-KW"/>
</dbReference>
<dbReference type="InterPro" id="IPR036318">
    <property type="entry name" value="FAD-bd_PCMH-like_sf"/>
</dbReference>
<dbReference type="OrthoDB" id="2151789at2759"/>
<dbReference type="InterPro" id="IPR006094">
    <property type="entry name" value="Oxid_FAD_bind_N"/>
</dbReference>
<dbReference type="InterPro" id="IPR016166">
    <property type="entry name" value="FAD-bd_PCMH"/>
</dbReference>
<dbReference type="Gene3D" id="3.30.465.10">
    <property type="match status" value="1"/>
</dbReference>
<name>A0A6A6GQI1_9PEZI</name>
<dbReference type="Pfam" id="PF08031">
    <property type="entry name" value="BBE"/>
    <property type="match status" value="1"/>
</dbReference>
<dbReference type="EMBL" id="ML992501">
    <property type="protein sequence ID" value="KAF2227961.1"/>
    <property type="molecule type" value="Genomic_DNA"/>
</dbReference>
<dbReference type="InterPro" id="IPR012951">
    <property type="entry name" value="BBE"/>
</dbReference>
<evidence type="ECO:0000259" key="6">
    <source>
        <dbReference type="PROSITE" id="PS51387"/>
    </source>
</evidence>
<comment type="similarity">
    <text evidence="1">Belongs to the oxygen-dependent FAD-linked oxidoreductase family.</text>
</comment>
<keyword evidence="8" id="KW-1185">Reference proteome</keyword>
<keyword evidence="2" id="KW-0285">Flavoprotein</keyword>
<evidence type="ECO:0000256" key="5">
    <source>
        <dbReference type="SAM" id="SignalP"/>
    </source>
</evidence>
<feature type="domain" description="FAD-binding PCMH-type" evidence="6">
    <location>
        <begin position="95"/>
        <end position="266"/>
    </location>
</feature>